<accession>A0A914IB55</accession>
<feature type="compositionally biased region" description="Polar residues" evidence="1">
    <location>
        <begin position="9"/>
        <end position="23"/>
    </location>
</feature>
<keyword evidence="2" id="KW-1185">Reference proteome</keyword>
<reference evidence="3" key="1">
    <citation type="submission" date="2022-11" db="UniProtKB">
        <authorList>
            <consortium name="WormBaseParasite"/>
        </authorList>
    </citation>
    <scope>IDENTIFICATION</scope>
</reference>
<dbReference type="Proteomes" id="UP000887572">
    <property type="component" value="Unplaced"/>
</dbReference>
<evidence type="ECO:0000313" key="3">
    <source>
        <dbReference type="WBParaSite" id="Gr19_v10_g8266.t1"/>
    </source>
</evidence>
<feature type="region of interest" description="Disordered" evidence="1">
    <location>
        <begin position="1"/>
        <end position="23"/>
    </location>
</feature>
<protein>
    <submittedName>
        <fullName evidence="3">Uncharacterized protein</fullName>
    </submittedName>
</protein>
<proteinExistence type="predicted"/>
<dbReference type="WBParaSite" id="Gr19_v10_g8266.t1">
    <property type="protein sequence ID" value="Gr19_v10_g8266.t1"/>
    <property type="gene ID" value="Gr19_v10_g8266"/>
</dbReference>
<evidence type="ECO:0000256" key="1">
    <source>
        <dbReference type="SAM" id="MobiDB-lite"/>
    </source>
</evidence>
<sequence length="88" mass="10137">MNRGPDNWTVDNPTVDNPTVDNPTVRTIRQKWTIGQWTIRHIVSWKRNGAKKNVEKVAAICAIYRNRANRPFLAYLNGLLTDCQNDLT</sequence>
<name>A0A914IB55_GLORO</name>
<evidence type="ECO:0000313" key="2">
    <source>
        <dbReference type="Proteomes" id="UP000887572"/>
    </source>
</evidence>
<organism evidence="2 3">
    <name type="scientific">Globodera rostochiensis</name>
    <name type="common">Golden nematode worm</name>
    <name type="synonym">Heterodera rostochiensis</name>
    <dbReference type="NCBI Taxonomy" id="31243"/>
    <lineage>
        <taxon>Eukaryota</taxon>
        <taxon>Metazoa</taxon>
        <taxon>Ecdysozoa</taxon>
        <taxon>Nematoda</taxon>
        <taxon>Chromadorea</taxon>
        <taxon>Rhabditida</taxon>
        <taxon>Tylenchina</taxon>
        <taxon>Tylenchomorpha</taxon>
        <taxon>Tylenchoidea</taxon>
        <taxon>Heteroderidae</taxon>
        <taxon>Heteroderinae</taxon>
        <taxon>Globodera</taxon>
    </lineage>
</organism>
<dbReference type="AlphaFoldDB" id="A0A914IB55"/>